<dbReference type="Pfam" id="PF10011">
    <property type="entry name" value="DUF2254"/>
    <property type="match status" value="1"/>
</dbReference>
<accession>A0A239JKU3</accession>
<protein>
    <submittedName>
        <fullName evidence="2">Uncharacterized membrane protein</fullName>
    </submittedName>
</protein>
<evidence type="ECO:0000256" key="1">
    <source>
        <dbReference type="SAM" id="Phobius"/>
    </source>
</evidence>
<keyword evidence="1" id="KW-0812">Transmembrane</keyword>
<feature type="transmembrane region" description="Helical" evidence="1">
    <location>
        <begin position="71"/>
        <end position="92"/>
    </location>
</feature>
<feature type="transmembrane region" description="Helical" evidence="1">
    <location>
        <begin position="27"/>
        <end position="51"/>
    </location>
</feature>
<dbReference type="AlphaFoldDB" id="A0A239JKU3"/>
<name>A0A239JKU3_9ACTN</name>
<organism evidence="2 3">
    <name type="scientific">Actinacidiphila glaucinigra</name>
    <dbReference type="NCBI Taxonomy" id="235986"/>
    <lineage>
        <taxon>Bacteria</taxon>
        <taxon>Bacillati</taxon>
        <taxon>Actinomycetota</taxon>
        <taxon>Actinomycetes</taxon>
        <taxon>Kitasatosporales</taxon>
        <taxon>Streptomycetaceae</taxon>
        <taxon>Actinacidiphila</taxon>
    </lineage>
</organism>
<evidence type="ECO:0000313" key="3">
    <source>
        <dbReference type="Proteomes" id="UP000198280"/>
    </source>
</evidence>
<reference evidence="2 3" key="1">
    <citation type="submission" date="2017-06" db="EMBL/GenBank/DDBJ databases">
        <authorList>
            <person name="Kim H.J."/>
            <person name="Triplett B.A."/>
        </authorList>
    </citation>
    <scope>NUCLEOTIDE SEQUENCE [LARGE SCALE GENOMIC DNA]</scope>
    <source>
        <strain evidence="2 3">CGMCC 4.1858</strain>
    </source>
</reference>
<dbReference type="Proteomes" id="UP000198280">
    <property type="component" value="Unassembled WGS sequence"/>
</dbReference>
<keyword evidence="1" id="KW-0472">Membrane</keyword>
<dbReference type="InterPro" id="IPR018723">
    <property type="entry name" value="DUF2254_membrane"/>
</dbReference>
<feature type="transmembrane region" description="Helical" evidence="1">
    <location>
        <begin position="104"/>
        <end position="123"/>
    </location>
</feature>
<evidence type="ECO:0000313" key="2">
    <source>
        <dbReference type="EMBL" id="SNT05933.1"/>
    </source>
</evidence>
<dbReference type="EMBL" id="FZOF01000013">
    <property type="protein sequence ID" value="SNT05933.1"/>
    <property type="molecule type" value="Genomic_DNA"/>
</dbReference>
<gene>
    <name evidence="2" type="ORF">SAMN05216252_11367</name>
</gene>
<keyword evidence="1" id="KW-1133">Transmembrane helix</keyword>
<sequence>MLGWFLPLWEKRLPAPGLSFDASTAQAALGAVAGSMITLAGFIVTAITLVVQTVQAMSPRLVAALGRFSRFLALFGLLIGTALYALVTLSHIRGDNVPRLSVTLAVALVLLDAIVVLHLLASLRHAVTGGGLSRAVGECLRATIHQVHPVAAKTSPVPLTAHQRDTLSITHRGRPAVIASIDEARITRLADRNHLRIWLTRTVGDSVTTGDVVARVEPEAAAVDPLPDRRIAACLRYGPSRTLEQDTAYGFRLLADIAIRALSPGINDPTTAVQALDQIEDALLRLTDRTLGPIWLLGQHGTPRVNLPAPQWADVVSVALDETLLYGSSSLQTVRRLNALLQRLLATVPAERKPAVAERADALQRLATMRLPDPFLHRIAGCSDRQGLGGPSDSAGR</sequence>
<keyword evidence="3" id="KW-1185">Reference proteome</keyword>
<proteinExistence type="predicted"/>